<proteinExistence type="predicted"/>
<comment type="caution">
    <text evidence="1">The sequence shown here is derived from an EMBL/GenBank/DDBJ whole genome shotgun (WGS) entry which is preliminary data.</text>
</comment>
<name>A0A0R2R8U0_9BACT</name>
<dbReference type="AlphaFoldDB" id="A0A0R2R8U0"/>
<dbReference type="Proteomes" id="UP000051269">
    <property type="component" value="Unassembled WGS sequence"/>
</dbReference>
<accession>A0A0R2R8U0</accession>
<protein>
    <submittedName>
        <fullName evidence="1">Uncharacterized protein</fullName>
    </submittedName>
</protein>
<dbReference type="Gene3D" id="3.30.460.40">
    <property type="match status" value="1"/>
</dbReference>
<dbReference type="InterPro" id="IPR043519">
    <property type="entry name" value="NT_sf"/>
</dbReference>
<evidence type="ECO:0000313" key="2">
    <source>
        <dbReference type="Proteomes" id="UP000051269"/>
    </source>
</evidence>
<dbReference type="EMBL" id="LIBO01000402">
    <property type="protein sequence ID" value="KRO59006.1"/>
    <property type="molecule type" value="Genomic_DNA"/>
</dbReference>
<evidence type="ECO:0000313" key="1">
    <source>
        <dbReference type="EMBL" id="KRO59006.1"/>
    </source>
</evidence>
<dbReference type="SUPFAM" id="SSF81301">
    <property type="entry name" value="Nucleotidyltransferase"/>
    <property type="match status" value="1"/>
</dbReference>
<organism evidence="1 2">
    <name type="scientific">Verrucomicrobia subdivision 6 bacterium BACL9 MAG-120507-bin52</name>
    <dbReference type="NCBI Taxonomy" id="1655590"/>
    <lineage>
        <taxon>Bacteria</taxon>
        <taxon>Pseudomonadati</taxon>
        <taxon>Verrucomicrobiota</taxon>
        <taxon>Verrucomicrobiia</taxon>
        <taxon>Verrucomicrobiales</taxon>
        <taxon>Verrucomicrobia subdivision 6</taxon>
    </lineage>
</organism>
<gene>
    <name evidence="1" type="ORF">ABR82_07910</name>
</gene>
<reference evidence="1 2" key="1">
    <citation type="submission" date="2015-10" db="EMBL/GenBank/DDBJ databases">
        <title>Metagenome-Assembled Genomes uncover a global brackish microbiome.</title>
        <authorList>
            <person name="Hugerth L.W."/>
            <person name="Larsson J."/>
            <person name="Alneberg J."/>
            <person name="Lindh M.V."/>
            <person name="Legrand C."/>
            <person name="Pinhassi J."/>
            <person name="Andersson A.F."/>
        </authorList>
    </citation>
    <scope>NUCLEOTIDE SEQUENCE [LARGE SCALE GENOMIC DNA]</scope>
    <source>
        <strain evidence="1">BACL18 MAG-120507-bin52</strain>
    </source>
</reference>
<sequence length="166" mass="18948">MEARSVEAVVRTLNQAGVRYLIVGGVAVNVHGYVRLTMDLDLVIQLKPENIVAAWEAMEKIGYRARIPVSGKDFADEQKRELWRREKGMLVLQFWSDQHPRTQVDVFVREPFDFDKEHASALHQELAPGLIARVVGWDALIQMKKEAGRLKDLADIDMLEKIGKLK</sequence>